<reference evidence="2" key="1">
    <citation type="journal article" date="2021" name="Nat. Commun.">
        <title>Genetic determinants of endophytism in the Arabidopsis root mycobiome.</title>
        <authorList>
            <person name="Mesny F."/>
            <person name="Miyauchi S."/>
            <person name="Thiergart T."/>
            <person name="Pickel B."/>
            <person name="Atanasova L."/>
            <person name="Karlsson M."/>
            <person name="Huettel B."/>
            <person name="Barry K.W."/>
            <person name="Haridas S."/>
            <person name="Chen C."/>
            <person name="Bauer D."/>
            <person name="Andreopoulos W."/>
            <person name="Pangilinan J."/>
            <person name="LaButti K."/>
            <person name="Riley R."/>
            <person name="Lipzen A."/>
            <person name="Clum A."/>
            <person name="Drula E."/>
            <person name="Henrissat B."/>
            <person name="Kohler A."/>
            <person name="Grigoriev I.V."/>
            <person name="Martin F.M."/>
            <person name="Hacquard S."/>
        </authorList>
    </citation>
    <scope>NUCLEOTIDE SEQUENCE</scope>
    <source>
        <strain evidence="2">MPI-SDFR-AT-0073</strain>
    </source>
</reference>
<feature type="signal peptide" evidence="1">
    <location>
        <begin position="1"/>
        <end position="30"/>
    </location>
</feature>
<protein>
    <recommendedName>
        <fullName evidence="4">Secreted protein</fullName>
    </recommendedName>
</protein>
<name>A0A9P8UII6_9PEZI</name>
<gene>
    <name evidence="2" type="ORF">BKA67DRAFT_567481</name>
</gene>
<evidence type="ECO:0000313" key="2">
    <source>
        <dbReference type="EMBL" id="KAH6652761.1"/>
    </source>
</evidence>
<sequence length="84" mass="9596">MAVLPVRSRKVKWTLCFLQSLLLFETTTAAQSILHGSEGGADATTHRIPPQEFIRFIDFAISRDCTMHTLCLSIWRCISRKYPI</sequence>
<evidence type="ECO:0000313" key="3">
    <source>
        <dbReference type="Proteomes" id="UP000758603"/>
    </source>
</evidence>
<dbReference type="RefSeq" id="XP_045957038.1">
    <property type="nucleotide sequence ID" value="XM_046102977.1"/>
</dbReference>
<keyword evidence="1" id="KW-0732">Signal</keyword>
<keyword evidence="3" id="KW-1185">Reference proteome</keyword>
<evidence type="ECO:0000256" key="1">
    <source>
        <dbReference type="SAM" id="SignalP"/>
    </source>
</evidence>
<evidence type="ECO:0008006" key="4">
    <source>
        <dbReference type="Google" id="ProtNLM"/>
    </source>
</evidence>
<dbReference type="Proteomes" id="UP000758603">
    <property type="component" value="Unassembled WGS sequence"/>
</dbReference>
<dbReference type="AlphaFoldDB" id="A0A9P8UII6"/>
<dbReference type="GeneID" id="70131869"/>
<feature type="chain" id="PRO_5040235971" description="Secreted protein" evidence="1">
    <location>
        <begin position="31"/>
        <end position="84"/>
    </location>
</feature>
<comment type="caution">
    <text evidence="2">The sequence shown here is derived from an EMBL/GenBank/DDBJ whole genome shotgun (WGS) entry which is preliminary data.</text>
</comment>
<proteinExistence type="predicted"/>
<organism evidence="2 3">
    <name type="scientific">Truncatella angustata</name>
    <dbReference type="NCBI Taxonomy" id="152316"/>
    <lineage>
        <taxon>Eukaryota</taxon>
        <taxon>Fungi</taxon>
        <taxon>Dikarya</taxon>
        <taxon>Ascomycota</taxon>
        <taxon>Pezizomycotina</taxon>
        <taxon>Sordariomycetes</taxon>
        <taxon>Xylariomycetidae</taxon>
        <taxon>Amphisphaeriales</taxon>
        <taxon>Sporocadaceae</taxon>
        <taxon>Truncatella</taxon>
    </lineage>
</organism>
<dbReference type="EMBL" id="JAGPXC010000005">
    <property type="protein sequence ID" value="KAH6652761.1"/>
    <property type="molecule type" value="Genomic_DNA"/>
</dbReference>
<accession>A0A9P8UII6</accession>